<protein>
    <submittedName>
        <fullName evidence="1">Uncharacterized protein</fullName>
    </submittedName>
</protein>
<organism evidence="1">
    <name type="scientific">Arundo donax</name>
    <name type="common">Giant reed</name>
    <name type="synonym">Donax arundinaceus</name>
    <dbReference type="NCBI Taxonomy" id="35708"/>
    <lineage>
        <taxon>Eukaryota</taxon>
        <taxon>Viridiplantae</taxon>
        <taxon>Streptophyta</taxon>
        <taxon>Embryophyta</taxon>
        <taxon>Tracheophyta</taxon>
        <taxon>Spermatophyta</taxon>
        <taxon>Magnoliopsida</taxon>
        <taxon>Liliopsida</taxon>
        <taxon>Poales</taxon>
        <taxon>Poaceae</taxon>
        <taxon>PACMAD clade</taxon>
        <taxon>Arundinoideae</taxon>
        <taxon>Arundineae</taxon>
        <taxon>Arundo</taxon>
    </lineage>
</organism>
<dbReference type="EMBL" id="GBRH01274130">
    <property type="protein sequence ID" value="JAD23765.1"/>
    <property type="molecule type" value="Transcribed_RNA"/>
</dbReference>
<dbReference type="AlphaFoldDB" id="A0A0A9UMR3"/>
<reference evidence="1" key="1">
    <citation type="submission" date="2014-09" db="EMBL/GenBank/DDBJ databases">
        <authorList>
            <person name="Magalhaes I.L.F."/>
            <person name="Oliveira U."/>
            <person name="Santos F.R."/>
            <person name="Vidigal T.H.D.A."/>
            <person name="Brescovit A.D."/>
            <person name="Santos A.J."/>
        </authorList>
    </citation>
    <scope>NUCLEOTIDE SEQUENCE</scope>
    <source>
        <tissue evidence="1">Shoot tissue taken approximately 20 cm above the soil surface</tissue>
    </source>
</reference>
<proteinExistence type="predicted"/>
<name>A0A0A9UMR3_ARUDO</name>
<reference evidence="1" key="2">
    <citation type="journal article" date="2015" name="Data Brief">
        <title>Shoot transcriptome of the giant reed, Arundo donax.</title>
        <authorList>
            <person name="Barrero R.A."/>
            <person name="Guerrero F.D."/>
            <person name="Moolhuijzen P."/>
            <person name="Goolsby J.A."/>
            <person name="Tidwell J."/>
            <person name="Bellgard S.E."/>
            <person name="Bellgard M.I."/>
        </authorList>
    </citation>
    <scope>NUCLEOTIDE SEQUENCE</scope>
    <source>
        <tissue evidence="1">Shoot tissue taken approximately 20 cm above the soil surface</tissue>
    </source>
</reference>
<evidence type="ECO:0000313" key="1">
    <source>
        <dbReference type="EMBL" id="JAD23765.1"/>
    </source>
</evidence>
<sequence>MTALVPSKQILHNDAFTIIYCFDAIKISDRRERYFCKGEGTVQQKIGEFIYCNEPTMRCSTPGHGAPLGQTNRISLAIIKEVAEFNAVQPAFTEVQVSLLLLHRVMRPGH</sequence>
<accession>A0A0A9UMR3</accession>